<protein>
    <submittedName>
        <fullName evidence="4">Regulatory protein, luxR family</fullName>
    </submittedName>
</protein>
<dbReference type="Gene3D" id="1.10.10.10">
    <property type="entry name" value="Winged helix-like DNA-binding domain superfamily/Winged helix DNA-binding domain"/>
    <property type="match status" value="1"/>
</dbReference>
<dbReference type="PROSITE" id="PS50043">
    <property type="entry name" value="HTH_LUXR_2"/>
    <property type="match status" value="1"/>
</dbReference>
<accession>A0A1H3SZV7</accession>
<dbReference type="PRINTS" id="PR00038">
    <property type="entry name" value="HTHLUXR"/>
</dbReference>
<dbReference type="InterPro" id="IPR016032">
    <property type="entry name" value="Sig_transdc_resp-reg_C-effctor"/>
</dbReference>
<dbReference type="InterPro" id="IPR041664">
    <property type="entry name" value="AAA_16"/>
</dbReference>
<dbReference type="STRING" id="137265.SAMN05421684_4966"/>
<dbReference type="PANTHER" id="PTHR16305:SF35">
    <property type="entry name" value="TRANSCRIPTIONAL ACTIVATOR DOMAIN"/>
    <property type="match status" value="1"/>
</dbReference>
<dbReference type="InterPro" id="IPR027417">
    <property type="entry name" value="P-loop_NTPase"/>
</dbReference>
<keyword evidence="5" id="KW-1185">Reference proteome</keyword>
<dbReference type="SUPFAM" id="SSF46894">
    <property type="entry name" value="C-terminal effector domain of the bipartite response regulators"/>
    <property type="match status" value="1"/>
</dbReference>
<dbReference type="RefSeq" id="WP_090797967.1">
    <property type="nucleotide sequence ID" value="NZ_BOND01000004.1"/>
</dbReference>
<proteinExistence type="predicted"/>
<dbReference type="Pfam" id="PF00196">
    <property type="entry name" value="GerE"/>
    <property type="match status" value="1"/>
</dbReference>
<keyword evidence="1" id="KW-0547">Nucleotide-binding</keyword>
<evidence type="ECO:0000259" key="3">
    <source>
        <dbReference type="PROSITE" id="PS50043"/>
    </source>
</evidence>
<gene>
    <name evidence="4" type="ORF">SAMN05421684_4966</name>
</gene>
<dbReference type="AlphaFoldDB" id="A0A1H3SZV7"/>
<dbReference type="CDD" id="cd06170">
    <property type="entry name" value="LuxR_C_like"/>
    <property type="match status" value="1"/>
</dbReference>
<organism evidence="4 5">
    <name type="scientific">Asanoa ishikariensis</name>
    <dbReference type="NCBI Taxonomy" id="137265"/>
    <lineage>
        <taxon>Bacteria</taxon>
        <taxon>Bacillati</taxon>
        <taxon>Actinomycetota</taxon>
        <taxon>Actinomycetes</taxon>
        <taxon>Micromonosporales</taxon>
        <taxon>Micromonosporaceae</taxon>
        <taxon>Asanoa</taxon>
    </lineage>
</organism>
<dbReference type="InterPro" id="IPR000792">
    <property type="entry name" value="Tscrpt_reg_LuxR_C"/>
</dbReference>
<dbReference type="GO" id="GO:0005737">
    <property type="term" value="C:cytoplasm"/>
    <property type="evidence" value="ECO:0007669"/>
    <property type="project" value="TreeGrafter"/>
</dbReference>
<keyword evidence="2" id="KW-0067">ATP-binding</keyword>
<reference evidence="5" key="1">
    <citation type="submission" date="2016-10" db="EMBL/GenBank/DDBJ databases">
        <authorList>
            <person name="Varghese N."/>
            <person name="Submissions S."/>
        </authorList>
    </citation>
    <scope>NUCLEOTIDE SEQUENCE [LARGE SCALE GENOMIC DNA]</scope>
    <source>
        <strain evidence="5">DSM 44718</strain>
    </source>
</reference>
<feature type="domain" description="HTH luxR-type" evidence="3">
    <location>
        <begin position="842"/>
        <end position="907"/>
    </location>
</feature>
<dbReference type="EMBL" id="FNQB01000003">
    <property type="protein sequence ID" value="SDZ43227.1"/>
    <property type="molecule type" value="Genomic_DNA"/>
</dbReference>
<sequence length="913" mass="97793">MYRGPGLHGRQAECEVLDQVAADLSAGKPVVLVLRGEAGEGKTALLDYLAAQAADTRIIRVTGVESEMELPYAGLHQFCVSMLDQTDDLPAPQRDALRVAFGLVEGTAPDRFLVGLAVLTLLSETARGGPLVCLVDDVQWLDRASAQALAFVARRLVADPVALVFAQLAPSTDDELLGLPELLVTGLDDHAARALLASAVPTLRDERVRDRILAEARGNPLALLELPAELTSTEPERPAENRAGRVEQSYIRRVRALPVQTQQFLLLAAVEPVGDPTVLWSAAARLGLGEDAAAPAEADGLITLGARVSFAHPLVRSAVHRSAGRAQLRQAHRALAEATDRRTDPDRRAWHLAAAAAAPDEELAGELERSANRARARGGAVAAAAFLQRATELTPSLARRGLRAVAAAQAALAAGASDAADELIGTAEMADLDGLQLARVERLRAELVFARSRGTDAPELLLDAARRLTPLDVPMARETYLEALLAAMFAGAGRLEPEHGMRAVAEAARSVPANPGSQDPVDLLLDGLSVQFTQGYAEAAPTLRQAVDAVRAHPKGTLVCLTCSLVAMELWEGPAWRDLLGRHVRGARDTGTLSLLPMALDYLASFHLQAGDFATATALTDEAAALNAAIRVVPPPYTPTMLAAWRGDQPETAKLTEVGIQDAFPRGEGSALVLTEYASAVLNNGLGRWAIALAAARRASKGDQLVAKSWALAELVESAARLEEWDVGADALRQLTERTQASGTSWALGTEARARALLSQGAEADRHYRRAVDLLAECRMNAHLARAQLVYGEWLRRDNRRVDARDQLRHAHDLFVHMGAAAFAERARNELLATGETVRKRTPDTALDLTPQESLIASLARDGKTNQEIGAELFISPRTVEWHLRKVFAKLAIGSRRELRDTPLDAGVTASSK</sequence>
<dbReference type="GO" id="GO:0003677">
    <property type="term" value="F:DNA binding"/>
    <property type="evidence" value="ECO:0007669"/>
    <property type="project" value="InterPro"/>
</dbReference>
<dbReference type="OrthoDB" id="3514764at2"/>
<dbReference type="SUPFAM" id="SSF52540">
    <property type="entry name" value="P-loop containing nucleoside triphosphate hydrolases"/>
    <property type="match status" value="1"/>
</dbReference>
<evidence type="ECO:0000256" key="2">
    <source>
        <dbReference type="ARBA" id="ARBA00022840"/>
    </source>
</evidence>
<evidence type="ECO:0000313" key="5">
    <source>
        <dbReference type="Proteomes" id="UP000199632"/>
    </source>
</evidence>
<dbReference type="GO" id="GO:0004016">
    <property type="term" value="F:adenylate cyclase activity"/>
    <property type="evidence" value="ECO:0007669"/>
    <property type="project" value="TreeGrafter"/>
</dbReference>
<dbReference type="Proteomes" id="UP000199632">
    <property type="component" value="Unassembled WGS sequence"/>
</dbReference>
<dbReference type="PANTHER" id="PTHR16305">
    <property type="entry name" value="TESTICULAR SOLUBLE ADENYLYL CYCLASE"/>
    <property type="match status" value="1"/>
</dbReference>
<evidence type="ECO:0000256" key="1">
    <source>
        <dbReference type="ARBA" id="ARBA00022741"/>
    </source>
</evidence>
<dbReference type="SMART" id="SM00421">
    <property type="entry name" value="HTH_LUXR"/>
    <property type="match status" value="1"/>
</dbReference>
<dbReference type="GO" id="GO:0005524">
    <property type="term" value="F:ATP binding"/>
    <property type="evidence" value="ECO:0007669"/>
    <property type="project" value="UniProtKB-KW"/>
</dbReference>
<name>A0A1H3SZV7_9ACTN</name>
<dbReference type="InterPro" id="IPR036388">
    <property type="entry name" value="WH-like_DNA-bd_sf"/>
</dbReference>
<evidence type="ECO:0000313" key="4">
    <source>
        <dbReference type="EMBL" id="SDZ43227.1"/>
    </source>
</evidence>
<dbReference type="GO" id="GO:0006355">
    <property type="term" value="P:regulation of DNA-templated transcription"/>
    <property type="evidence" value="ECO:0007669"/>
    <property type="project" value="InterPro"/>
</dbReference>
<dbReference type="Pfam" id="PF13191">
    <property type="entry name" value="AAA_16"/>
    <property type="match status" value="1"/>
</dbReference>